<feature type="signal peptide" evidence="4">
    <location>
        <begin position="1"/>
        <end position="28"/>
    </location>
</feature>
<dbReference type="RefSeq" id="WP_324693156.1">
    <property type="nucleotide sequence ID" value="NZ_JAYMYJ010000028.1"/>
</dbReference>
<feature type="chain" id="PRO_5046905733" evidence="4">
    <location>
        <begin position="29"/>
        <end position="834"/>
    </location>
</feature>
<feature type="domain" description="SD-repeat containing protein B" evidence="6">
    <location>
        <begin position="607"/>
        <end position="660"/>
    </location>
</feature>
<dbReference type="InterPro" id="IPR001434">
    <property type="entry name" value="OmcB-like_DUF11"/>
</dbReference>
<keyword evidence="2" id="KW-0964">Secreted</keyword>
<evidence type="ECO:0000256" key="3">
    <source>
        <dbReference type="ARBA" id="ARBA00022729"/>
    </source>
</evidence>
<evidence type="ECO:0000256" key="1">
    <source>
        <dbReference type="ARBA" id="ARBA00004613"/>
    </source>
</evidence>
<evidence type="ECO:0000256" key="4">
    <source>
        <dbReference type="SAM" id="SignalP"/>
    </source>
</evidence>
<dbReference type="Pfam" id="PF01345">
    <property type="entry name" value="DUF11"/>
    <property type="match status" value="1"/>
</dbReference>
<reference evidence="8" key="1">
    <citation type="submission" date="2023-07" db="EMBL/GenBank/DDBJ databases">
        <title>The carbon used by Thiothrix.</title>
        <authorList>
            <person name="Chen L."/>
        </authorList>
    </citation>
    <scope>NUCLEOTIDE SEQUENCE [LARGE SCALE GENOMIC DNA]</scope>
</reference>
<comment type="caution">
    <text evidence="7">The sequence shown here is derived from an EMBL/GenBank/DDBJ whole genome shotgun (WGS) entry which is preliminary data.</text>
</comment>
<keyword evidence="3 4" id="KW-0732">Signal</keyword>
<protein>
    <submittedName>
        <fullName evidence="7">SdrD B-like domain-containing protein</fullName>
    </submittedName>
</protein>
<evidence type="ECO:0000259" key="6">
    <source>
        <dbReference type="Pfam" id="PF17210"/>
    </source>
</evidence>
<organism evidence="7 8">
    <name type="scientific">Candidatus Thiothrix phosphatis</name>
    <dbReference type="NCBI Taxonomy" id="3112415"/>
    <lineage>
        <taxon>Bacteria</taxon>
        <taxon>Pseudomonadati</taxon>
        <taxon>Pseudomonadota</taxon>
        <taxon>Gammaproteobacteria</taxon>
        <taxon>Thiotrichales</taxon>
        <taxon>Thiotrichaceae</taxon>
        <taxon>Thiothrix</taxon>
    </lineage>
</organism>
<dbReference type="InterPro" id="IPR033764">
    <property type="entry name" value="Sdr_B"/>
</dbReference>
<dbReference type="Pfam" id="PF17210">
    <property type="entry name" value="SdrD_B"/>
    <property type="match status" value="2"/>
</dbReference>
<dbReference type="InterPro" id="IPR013783">
    <property type="entry name" value="Ig-like_fold"/>
</dbReference>
<gene>
    <name evidence="7" type="ORF">VSS37_02995</name>
</gene>
<dbReference type="PANTHER" id="PTHR34819:SF3">
    <property type="entry name" value="CELL SURFACE PROTEIN"/>
    <property type="match status" value="1"/>
</dbReference>
<feature type="domain" description="DUF11" evidence="5">
    <location>
        <begin position="747"/>
        <end position="833"/>
    </location>
</feature>
<evidence type="ECO:0000259" key="5">
    <source>
        <dbReference type="Pfam" id="PF01345"/>
    </source>
</evidence>
<evidence type="ECO:0000313" key="7">
    <source>
        <dbReference type="EMBL" id="MEB4589935.1"/>
    </source>
</evidence>
<dbReference type="InterPro" id="IPR047589">
    <property type="entry name" value="DUF11_rpt"/>
</dbReference>
<feature type="domain" description="SD-repeat containing protein B" evidence="6">
    <location>
        <begin position="31"/>
        <end position="111"/>
    </location>
</feature>
<evidence type="ECO:0000313" key="8">
    <source>
        <dbReference type="Proteomes" id="UP001308005"/>
    </source>
</evidence>
<dbReference type="InterPro" id="IPR051172">
    <property type="entry name" value="Chlamydia_OmcB"/>
</dbReference>
<sequence length="834" mass="86988">MHTRGILRRWWRSLGVGILLIFSQAVHADISGKVFRDFDGDGVLTANSSFNEVGMAGVTVRAFDATGVEKATAVSASDGSYSLAGLANGADYRLEFSWPESWLKSGAAGGTAVQFVKDGATGVDFAVLNPDDFSNTTNPYLVIPQYINGDSQASGTIADQAGLFVFPYGATSADYTNQTPAPVVKATMGQIGATWGTAFQRSTQTLYTSAALRRFVGFGPLGIGGIYKVDMSDPTTASSGSLNYIDVKSIGIPVGDSPRDATSCNSLATDMTQPAHDIAAAEQIGTIGIGGITMDNEHNRLWLVNMADKKLYGIQNVSPATTPTAADVLGGYGIALPSGYACQNGELRPWGVKYHEGNVYVGVVCDASSAPYPGTDELMGYVLRFDPTNPTSGFAVEHSFGFSSPRAGYGPNADSTWSAWYHSDSIVNVPLIASIEFDLDGSLMLGILDRSTIITGTNNYNSLNCSDTNLSDYTGSGDVLRFCKSAGSYREDGTTGCATAIPASVKTHEEYYWGDYGPIKDDTSAFNETTQGGLAFLPGSGQLVSNGFDLVEFHEGGVYWLNNQTGGDDNRYFLYATETGVPYVPATMGKTSGLGDLEMVLDPAPVEIGNRVWLDSDGDGIQDAGEASIPGVEVKLLAADGVTELAVATTAADGTYYFSSAAGTSTASTLYGVSALQPGTAYTLKFPTAVTVSGAAYKPTTVTVGGNREIDSNASSAGLVPITTLDIPVAGANNHSFDVGYAETKVDVALTKTVEPATAKRGDTVVYTLTVTNAGEGVATGVKVTDKLPAGLVFVSHDGSTPDVYDAITGEWNVGTVGVGAANAVTLKVTATVK</sequence>
<comment type="subcellular location">
    <subcellularLocation>
        <location evidence="1">Secreted</location>
    </subcellularLocation>
</comment>
<dbReference type="EMBL" id="JAYMYJ010000028">
    <property type="protein sequence ID" value="MEB4589935.1"/>
    <property type="molecule type" value="Genomic_DNA"/>
</dbReference>
<evidence type="ECO:0000256" key="2">
    <source>
        <dbReference type="ARBA" id="ARBA00022525"/>
    </source>
</evidence>
<proteinExistence type="predicted"/>
<dbReference type="Gene3D" id="2.60.40.3080">
    <property type="match status" value="1"/>
</dbReference>
<accession>A0ABU6CSZ6</accession>
<dbReference type="NCBIfam" id="TIGR01451">
    <property type="entry name" value="B_ant_repeat"/>
    <property type="match status" value="1"/>
</dbReference>
<dbReference type="SUPFAM" id="SSF117074">
    <property type="entry name" value="Hypothetical protein PA1324"/>
    <property type="match status" value="2"/>
</dbReference>
<dbReference type="PANTHER" id="PTHR34819">
    <property type="entry name" value="LARGE CYSTEINE-RICH PERIPLASMIC PROTEIN OMCB"/>
    <property type="match status" value="1"/>
</dbReference>
<dbReference type="Proteomes" id="UP001308005">
    <property type="component" value="Unassembled WGS sequence"/>
</dbReference>
<name>A0ABU6CSZ6_9GAMM</name>
<dbReference type="Gene3D" id="2.60.40.10">
    <property type="entry name" value="Immunoglobulins"/>
    <property type="match status" value="2"/>
</dbReference>
<keyword evidence="8" id="KW-1185">Reference proteome</keyword>